<proteinExistence type="predicted"/>
<dbReference type="Gramene" id="OE9A101984T1">
    <property type="protein sequence ID" value="OE9A101984C1"/>
    <property type="gene ID" value="OE9A101984"/>
</dbReference>
<evidence type="ECO:0000313" key="1">
    <source>
        <dbReference type="EMBL" id="CAA2957871.1"/>
    </source>
</evidence>
<dbReference type="Proteomes" id="UP000594638">
    <property type="component" value="Unassembled WGS sequence"/>
</dbReference>
<dbReference type="AlphaFoldDB" id="A0A8S0PYX0"/>
<protein>
    <submittedName>
        <fullName evidence="1">Uncharacterized protein</fullName>
    </submittedName>
</protein>
<organism evidence="1 2">
    <name type="scientific">Olea europaea subsp. europaea</name>
    <dbReference type="NCBI Taxonomy" id="158383"/>
    <lineage>
        <taxon>Eukaryota</taxon>
        <taxon>Viridiplantae</taxon>
        <taxon>Streptophyta</taxon>
        <taxon>Embryophyta</taxon>
        <taxon>Tracheophyta</taxon>
        <taxon>Spermatophyta</taxon>
        <taxon>Magnoliopsida</taxon>
        <taxon>eudicotyledons</taxon>
        <taxon>Gunneridae</taxon>
        <taxon>Pentapetalae</taxon>
        <taxon>asterids</taxon>
        <taxon>lamiids</taxon>
        <taxon>Lamiales</taxon>
        <taxon>Oleaceae</taxon>
        <taxon>Oleeae</taxon>
        <taxon>Olea</taxon>
    </lineage>
</organism>
<gene>
    <name evidence="1" type="ORF">OLEA9_A101984</name>
</gene>
<dbReference type="EMBL" id="CACTIH010000242">
    <property type="protein sequence ID" value="CAA2957871.1"/>
    <property type="molecule type" value="Genomic_DNA"/>
</dbReference>
<evidence type="ECO:0000313" key="2">
    <source>
        <dbReference type="Proteomes" id="UP000594638"/>
    </source>
</evidence>
<sequence>MLESTIVCNSKEHHYAECKEGFCGEDLWISVGGVYCAINEVCGVKKGRGSESGDGTE</sequence>
<accession>A0A8S0PYX0</accession>
<reference evidence="1 2" key="1">
    <citation type="submission" date="2019-12" db="EMBL/GenBank/DDBJ databases">
        <authorList>
            <person name="Alioto T."/>
            <person name="Alioto T."/>
            <person name="Gomez Garrido J."/>
        </authorList>
    </citation>
    <scope>NUCLEOTIDE SEQUENCE [LARGE SCALE GENOMIC DNA]</scope>
</reference>
<comment type="caution">
    <text evidence="1">The sequence shown here is derived from an EMBL/GenBank/DDBJ whole genome shotgun (WGS) entry which is preliminary data.</text>
</comment>
<name>A0A8S0PYX0_OLEEU</name>
<keyword evidence="2" id="KW-1185">Reference proteome</keyword>